<keyword evidence="1" id="KW-0472">Membrane</keyword>
<dbReference type="Proteomes" id="UP000294419">
    <property type="component" value="Chromosome"/>
</dbReference>
<organism evidence="2 3">
    <name type="scientific">Chryseobacterium salivictor</name>
    <dbReference type="NCBI Taxonomy" id="2547600"/>
    <lineage>
        <taxon>Bacteria</taxon>
        <taxon>Pseudomonadati</taxon>
        <taxon>Bacteroidota</taxon>
        <taxon>Flavobacteriia</taxon>
        <taxon>Flavobacteriales</taxon>
        <taxon>Weeksellaceae</taxon>
        <taxon>Chryseobacterium group</taxon>
        <taxon>Chryseobacterium</taxon>
    </lineage>
</organism>
<evidence type="ECO:0000256" key="1">
    <source>
        <dbReference type="SAM" id="Phobius"/>
    </source>
</evidence>
<keyword evidence="3" id="KW-1185">Reference proteome</keyword>
<name>A0A4P6ZES8_9FLAO</name>
<dbReference type="KEGG" id="csal:NBC122_01279"/>
<evidence type="ECO:0000313" key="3">
    <source>
        <dbReference type="Proteomes" id="UP000294419"/>
    </source>
</evidence>
<reference evidence="2 3" key="1">
    <citation type="submission" date="2019-03" db="EMBL/GenBank/DDBJ databases">
        <authorList>
            <person name="Kim H."/>
            <person name="Yu S.-M."/>
        </authorList>
    </citation>
    <scope>NUCLEOTIDE SEQUENCE [LARGE SCALE GENOMIC DNA]</scope>
    <source>
        <strain evidence="2 3">NBC122</strain>
    </source>
</reference>
<keyword evidence="1" id="KW-0812">Transmembrane</keyword>
<dbReference type="EMBL" id="CP037954">
    <property type="protein sequence ID" value="QBO58106.1"/>
    <property type="molecule type" value="Genomic_DNA"/>
</dbReference>
<proteinExistence type="predicted"/>
<gene>
    <name evidence="2" type="ORF">NBC122_01279</name>
</gene>
<feature type="transmembrane region" description="Helical" evidence="1">
    <location>
        <begin position="6"/>
        <end position="25"/>
    </location>
</feature>
<evidence type="ECO:0000313" key="2">
    <source>
        <dbReference type="EMBL" id="QBO58106.1"/>
    </source>
</evidence>
<dbReference type="AlphaFoldDB" id="A0A4P6ZES8"/>
<sequence>MQKRSAYFTFNRIVFMLYSFVTFVVEKIELFFLSKPKVFCFIFEILKKSSS</sequence>
<keyword evidence="1" id="KW-1133">Transmembrane helix</keyword>
<accession>A0A4P6ZES8</accession>
<protein>
    <submittedName>
        <fullName evidence="2">Uncharacterized protein</fullName>
    </submittedName>
</protein>